<proteinExistence type="predicted"/>
<organism evidence="1 2">
    <name type="scientific">Tuber aestivum</name>
    <name type="common">summer truffle</name>
    <dbReference type="NCBI Taxonomy" id="59557"/>
    <lineage>
        <taxon>Eukaryota</taxon>
        <taxon>Fungi</taxon>
        <taxon>Dikarya</taxon>
        <taxon>Ascomycota</taxon>
        <taxon>Pezizomycotina</taxon>
        <taxon>Pezizomycetes</taxon>
        <taxon>Pezizales</taxon>
        <taxon>Tuberaceae</taxon>
        <taxon>Tuber</taxon>
    </lineage>
</organism>
<feature type="non-terminal residue" evidence="1">
    <location>
        <position position="1"/>
    </location>
</feature>
<dbReference type="EMBL" id="LN891200">
    <property type="protein sequence ID" value="CUS07521.1"/>
    <property type="molecule type" value="Genomic_DNA"/>
</dbReference>
<feature type="non-terminal residue" evidence="1">
    <location>
        <position position="50"/>
    </location>
</feature>
<sequence length="50" mass="5517">TLYSTYALRGAPSNARLFSRALEDWSTEKQGRADGVISGCLERKLAQVET</sequence>
<dbReference type="Proteomes" id="UP001412239">
    <property type="component" value="Unassembled WGS sequence"/>
</dbReference>
<evidence type="ECO:0000313" key="2">
    <source>
        <dbReference type="Proteomes" id="UP001412239"/>
    </source>
</evidence>
<evidence type="ECO:0000313" key="1">
    <source>
        <dbReference type="EMBL" id="CUS07521.1"/>
    </source>
</evidence>
<dbReference type="AlphaFoldDB" id="A0A292PL81"/>
<reference evidence="1" key="1">
    <citation type="submission" date="2015-10" db="EMBL/GenBank/DDBJ databases">
        <authorList>
            <person name="Regsiter A."/>
            <person name="william w."/>
        </authorList>
    </citation>
    <scope>NUCLEOTIDE SEQUENCE</scope>
    <source>
        <strain evidence="1">Montdore</strain>
    </source>
</reference>
<name>A0A292PL81_9PEZI</name>
<accession>A0A292PL81</accession>
<keyword evidence="2" id="KW-1185">Reference proteome</keyword>
<protein>
    <submittedName>
        <fullName evidence="1">Uncharacterized protein</fullName>
    </submittedName>
</protein>
<gene>
    <name evidence="1" type="ORF">GSTUAT00008402001</name>
</gene>